<dbReference type="SUPFAM" id="SSF54593">
    <property type="entry name" value="Glyoxalase/Bleomycin resistance protein/Dihydroxybiphenyl dioxygenase"/>
    <property type="match status" value="1"/>
</dbReference>
<reference evidence="2 3" key="1">
    <citation type="submission" date="2020-08" db="EMBL/GenBank/DDBJ databases">
        <title>Genomic Encyclopedia of Archaeal and Bacterial Type Strains, Phase II (KMG-II): from individual species to whole genera.</title>
        <authorList>
            <person name="Goeker M."/>
        </authorList>
    </citation>
    <scope>NUCLEOTIDE SEQUENCE [LARGE SCALE GENOMIC DNA]</scope>
    <source>
        <strain evidence="2 3">DSM 43850</strain>
    </source>
</reference>
<proteinExistence type="predicted"/>
<dbReference type="GO" id="GO:0016829">
    <property type="term" value="F:lyase activity"/>
    <property type="evidence" value="ECO:0007669"/>
    <property type="project" value="UniProtKB-KW"/>
</dbReference>
<dbReference type="RefSeq" id="WP_025356882.1">
    <property type="nucleotide sequence ID" value="NZ_BAAABQ010000030.1"/>
</dbReference>
<feature type="domain" description="VOC" evidence="1">
    <location>
        <begin position="5"/>
        <end position="120"/>
    </location>
</feature>
<name>A0ABR6BMT3_9PSEU</name>
<dbReference type="PANTHER" id="PTHR36437:SF2">
    <property type="entry name" value="GLYOXALASE_BLEOMYCIN RESISTANCE PROTEIN_DIOXYGENASE"/>
    <property type="match status" value="1"/>
</dbReference>
<accession>A0ABR6BMT3</accession>
<dbReference type="EMBL" id="JACJID010000004">
    <property type="protein sequence ID" value="MBA8928020.1"/>
    <property type="molecule type" value="Genomic_DNA"/>
</dbReference>
<organism evidence="2 3">
    <name type="scientific">Kutzneria viridogrisea</name>
    <dbReference type="NCBI Taxonomy" id="47990"/>
    <lineage>
        <taxon>Bacteria</taxon>
        <taxon>Bacillati</taxon>
        <taxon>Actinomycetota</taxon>
        <taxon>Actinomycetes</taxon>
        <taxon>Pseudonocardiales</taxon>
        <taxon>Pseudonocardiaceae</taxon>
        <taxon>Kutzneria</taxon>
    </lineage>
</organism>
<dbReference type="Gene3D" id="3.10.180.10">
    <property type="entry name" value="2,3-Dihydroxybiphenyl 1,2-Dioxygenase, domain 1"/>
    <property type="match status" value="1"/>
</dbReference>
<dbReference type="PANTHER" id="PTHR36437">
    <property type="entry name" value="GLYOXALASE/BLEOMYCIN RESISTANCE PROTEIN/DIOXYGENASE"/>
    <property type="match status" value="1"/>
</dbReference>
<dbReference type="InterPro" id="IPR037523">
    <property type="entry name" value="VOC_core"/>
</dbReference>
<keyword evidence="2" id="KW-0456">Lyase</keyword>
<evidence type="ECO:0000313" key="2">
    <source>
        <dbReference type="EMBL" id="MBA8928020.1"/>
    </source>
</evidence>
<dbReference type="InterPro" id="IPR004360">
    <property type="entry name" value="Glyas_Fos-R_dOase_dom"/>
</dbReference>
<sequence>MNITAVQFLAVPVTDLDRAAEFYVGRLGFEVRVDIPGPHGRFLMVGPKHGQTTLVLTDFSKLDRPAPGSVYVQLLTGDVDADVAELRTAGLTVADPQDAPWGRLAEVADTEGNSIGLLQAAQDFQA</sequence>
<dbReference type="InterPro" id="IPR029068">
    <property type="entry name" value="Glyas_Bleomycin-R_OHBP_Dase"/>
</dbReference>
<dbReference type="PROSITE" id="PS51819">
    <property type="entry name" value="VOC"/>
    <property type="match status" value="1"/>
</dbReference>
<keyword evidence="3" id="KW-1185">Reference proteome</keyword>
<protein>
    <submittedName>
        <fullName evidence="2">Enzyme related to lactoylglutathione lyase</fullName>
    </submittedName>
</protein>
<evidence type="ECO:0000259" key="1">
    <source>
        <dbReference type="PROSITE" id="PS51819"/>
    </source>
</evidence>
<gene>
    <name evidence="2" type="ORF">BC739_005237</name>
</gene>
<comment type="caution">
    <text evidence="2">The sequence shown here is derived from an EMBL/GenBank/DDBJ whole genome shotgun (WGS) entry which is preliminary data.</text>
</comment>
<dbReference type="Proteomes" id="UP000517916">
    <property type="component" value="Unassembled WGS sequence"/>
</dbReference>
<evidence type="ECO:0000313" key="3">
    <source>
        <dbReference type="Proteomes" id="UP000517916"/>
    </source>
</evidence>
<dbReference type="Pfam" id="PF00903">
    <property type="entry name" value="Glyoxalase"/>
    <property type="match status" value="1"/>
</dbReference>